<feature type="transmembrane region" description="Helical" evidence="11">
    <location>
        <begin position="694"/>
        <end position="716"/>
    </location>
</feature>
<evidence type="ECO:0000256" key="8">
    <source>
        <dbReference type="ARBA" id="ARBA00023004"/>
    </source>
</evidence>
<dbReference type="GO" id="GO:0022857">
    <property type="term" value="F:transmembrane transporter activity"/>
    <property type="evidence" value="ECO:0007669"/>
    <property type="project" value="InterPro"/>
</dbReference>
<dbReference type="InterPro" id="IPR001199">
    <property type="entry name" value="Cyt_B5-like_heme/steroid-bd"/>
</dbReference>
<evidence type="ECO:0000259" key="12">
    <source>
        <dbReference type="PROSITE" id="PS50255"/>
    </source>
</evidence>
<organism evidence="15 16">
    <name type="scientific">Colletotrichum asianum</name>
    <dbReference type="NCBI Taxonomy" id="702518"/>
    <lineage>
        <taxon>Eukaryota</taxon>
        <taxon>Fungi</taxon>
        <taxon>Dikarya</taxon>
        <taxon>Ascomycota</taxon>
        <taxon>Pezizomycotina</taxon>
        <taxon>Sordariomycetes</taxon>
        <taxon>Hypocreomycetidae</taxon>
        <taxon>Glomerellales</taxon>
        <taxon>Glomerellaceae</taxon>
        <taxon>Colletotrichum</taxon>
        <taxon>Colletotrichum gloeosporioides species complex</taxon>
    </lineage>
</organism>
<reference evidence="15 16" key="1">
    <citation type="submission" date="2019-12" db="EMBL/GenBank/DDBJ databases">
        <title>A genome sequence resource for the geographically widespread anthracnose pathogen Colletotrichum asianum.</title>
        <authorList>
            <person name="Meng Y."/>
        </authorList>
    </citation>
    <scope>NUCLEOTIDE SEQUENCE [LARGE SCALE GENOMIC DNA]</scope>
    <source>
        <strain evidence="15 16">ICMP 18580</strain>
    </source>
</reference>
<dbReference type="InterPro" id="IPR036259">
    <property type="entry name" value="MFS_trans_sf"/>
</dbReference>
<dbReference type="SUPFAM" id="SSF51395">
    <property type="entry name" value="FMN-linked oxidoreductases"/>
    <property type="match status" value="1"/>
</dbReference>
<dbReference type="SUPFAM" id="SSF103473">
    <property type="entry name" value="MFS general substrate transporter"/>
    <property type="match status" value="1"/>
</dbReference>
<dbReference type="PANTHER" id="PTHR10578:SF82">
    <property type="entry name" value="CYTOCHROME B2, PUTATIVE (AFU_ORTHOLOGUE AFUA_1G07200)-RELATED"/>
    <property type="match status" value="1"/>
</dbReference>
<dbReference type="InterPro" id="IPR018506">
    <property type="entry name" value="Cyt_B5_heme-BS"/>
</dbReference>
<keyword evidence="9 11" id="KW-0472">Membrane</keyword>
<feature type="transmembrane region" description="Helical" evidence="11">
    <location>
        <begin position="665"/>
        <end position="682"/>
    </location>
</feature>
<dbReference type="GO" id="GO:0016020">
    <property type="term" value="C:membrane"/>
    <property type="evidence" value="ECO:0007669"/>
    <property type="project" value="UniProtKB-SubCell"/>
</dbReference>
<evidence type="ECO:0000256" key="4">
    <source>
        <dbReference type="ARBA" id="ARBA00022692"/>
    </source>
</evidence>
<comment type="subcellular location">
    <subcellularLocation>
        <location evidence="2">Membrane</location>
        <topology evidence="2">Multi-pass membrane protein</topology>
    </subcellularLocation>
</comment>
<gene>
    <name evidence="15" type="ORF">GQ607_000876</name>
</gene>
<evidence type="ECO:0000259" key="13">
    <source>
        <dbReference type="PROSITE" id="PS50850"/>
    </source>
</evidence>
<evidence type="ECO:0000259" key="14">
    <source>
        <dbReference type="PROSITE" id="PS51349"/>
    </source>
</evidence>
<dbReference type="InterPro" id="IPR037396">
    <property type="entry name" value="FMN_HAD"/>
</dbReference>
<feature type="domain" description="Cytochrome b5 heme-binding" evidence="12">
    <location>
        <begin position="2"/>
        <end position="79"/>
    </location>
</feature>
<evidence type="ECO:0000256" key="11">
    <source>
        <dbReference type="SAM" id="Phobius"/>
    </source>
</evidence>
<keyword evidence="5" id="KW-0479">Metal-binding</keyword>
<dbReference type="GO" id="GO:0020037">
    <property type="term" value="F:heme binding"/>
    <property type="evidence" value="ECO:0007669"/>
    <property type="project" value="InterPro"/>
</dbReference>
<dbReference type="SUPFAM" id="SSF55856">
    <property type="entry name" value="Cytochrome b5-like heme/steroid binding domain"/>
    <property type="match status" value="1"/>
</dbReference>
<dbReference type="Pfam" id="PF00083">
    <property type="entry name" value="Sugar_tr"/>
    <property type="match status" value="2"/>
</dbReference>
<feature type="transmembrane region" description="Helical" evidence="11">
    <location>
        <begin position="728"/>
        <end position="746"/>
    </location>
</feature>
<dbReference type="InterPro" id="IPR005828">
    <property type="entry name" value="MFS_sugar_transport-like"/>
</dbReference>
<evidence type="ECO:0000313" key="16">
    <source>
        <dbReference type="Proteomes" id="UP000434172"/>
    </source>
</evidence>
<dbReference type="OrthoDB" id="6133115at2759"/>
<dbReference type="InterPro" id="IPR000262">
    <property type="entry name" value="FMN-dep_DH"/>
</dbReference>
<evidence type="ECO:0000256" key="3">
    <source>
        <dbReference type="ARBA" id="ARBA00022617"/>
    </source>
</evidence>
<dbReference type="AlphaFoldDB" id="A0A8H3WNB7"/>
<dbReference type="Pfam" id="PF00173">
    <property type="entry name" value="Cyt-b5"/>
    <property type="match status" value="1"/>
</dbReference>
<evidence type="ECO:0000313" key="15">
    <source>
        <dbReference type="EMBL" id="KAF0331756.1"/>
    </source>
</evidence>
<evidence type="ECO:0000256" key="9">
    <source>
        <dbReference type="ARBA" id="ARBA00023136"/>
    </source>
</evidence>
<dbReference type="PROSITE" id="PS50850">
    <property type="entry name" value="MFS"/>
    <property type="match status" value="1"/>
</dbReference>
<comment type="caution">
    <text evidence="15">The sequence shown here is derived from an EMBL/GenBank/DDBJ whole genome shotgun (WGS) entry which is preliminary data.</text>
</comment>
<dbReference type="Pfam" id="PF01070">
    <property type="entry name" value="FMN_dh"/>
    <property type="match status" value="1"/>
</dbReference>
<dbReference type="InterPro" id="IPR020846">
    <property type="entry name" value="MFS_dom"/>
</dbReference>
<keyword evidence="8" id="KW-0408">Iron</keyword>
<dbReference type="InterPro" id="IPR036400">
    <property type="entry name" value="Cyt_B5-like_heme/steroid_sf"/>
</dbReference>
<proteinExistence type="predicted"/>
<feature type="domain" description="Major facilitator superfamily (MFS) profile" evidence="13">
    <location>
        <begin position="391"/>
        <end position="816"/>
    </location>
</feature>
<evidence type="ECO:0000256" key="1">
    <source>
        <dbReference type="ARBA" id="ARBA00001917"/>
    </source>
</evidence>
<accession>A0A8H3WNB7</accession>
<dbReference type="PANTHER" id="PTHR10578">
    <property type="entry name" value="S -2-HYDROXY-ACID OXIDASE-RELATED"/>
    <property type="match status" value="1"/>
</dbReference>
<keyword evidence="7" id="KW-0560">Oxidoreductase</keyword>
<keyword evidence="3" id="KW-0349">Heme</keyword>
<dbReference type="SMART" id="SM01117">
    <property type="entry name" value="Cyt-b5"/>
    <property type="match status" value="1"/>
</dbReference>
<dbReference type="Gene3D" id="1.20.1250.20">
    <property type="entry name" value="MFS general substrate transporter like domains"/>
    <property type="match status" value="2"/>
</dbReference>
<dbReference type="Gene3D" id="3.20.20.70">
    <property type="entry name" value="Aldolase class I"/>
    <property type="match status" value="1"/>
</dbReference>
<feature type="region of interest" description="Disordered" evidence="10">
    <location>
        <begin position="80"/>
        <end position="107"/>
    </location>
</feature>
<dbReference type="Gene3D" id="3.10.120.10">
    <property type="entry name" value="Cytochrome b5-like heme/steroid binding domain"/>
    <property type="match status" value="1"/>
</dbReference>
<evidence type="ECO:0000256" key="2">
    <source>
        <dbReference type="ARBA" id="ARBA00004141"/>
    </source>
</evidence>
<evidence type="ECO:0000256" key="6">
    <source>
        <dbReference type="ARBA" id="ARBA00022989"/>
    </source>
</evidence>
<dbReference type="GO" id="GO:0046872">
    <property type="term" value="F:metal ion binding"/>
    <property type="evidence" value="ECO:0007669"/>
    <property type="project" value="UniProtKB-KW"/>
</dbReference>
<feature type="transmembrane region" description="Helical" evidence="11">
    <location>
        <begin position="556"/>
        <end position="576"/>
    </location>
</feature>
<sequence>MDRTLSLDEVQKHQTVHDCWIALHGKVYDITAFLALHPGGKAILLKNAGKDASDAFDSFHPVEIIDEYLKKDQIIGSFTAEQTERTSNSEGSSNGSPESTSPGLDPAVPPVSHILSISEMEHYAMKKLSPKAISYYASGTDDEVTKVGNGNIFRSILLRPRVFVDCTRCSLSTTILGNKVGMPIYVSPAAMAKLAHPVGEAGIAAACSKFQALQIISKNASMSPSVIVKAGPDATFAWQLYVLKDIEATERTLAQIRATPQIKFIVLTLDAPFPGKREADERFKMAEVAGGAPPQVWGTESGLTWKKTLAWLSKHTSLPIVLKGIQTHEDAYAATLFPSVKGIIISNHGGRALDTTMTPVQVLLEIRKFCPQVFDKIDVLIDGGVKRGTDVVKTLALGAKGVGIGRAALYSLAVGGQTGVERALQILADETVTAMRLLGVERVDQLNPRHINTDGLQAQLFSGSSGLEEFPSSIARIYNPVWVADWYGRTWHIFFGCLGVCIGTIVTSLATSLPMFIGGRFILSFAATCAHTSAPLYLVEISPAAYRGTIAGMYNIFYNVGSILATSAVYACHLHLGDKGDLDWRIPLWLQMVCPGLVCLLIKFFPESPRWLVAKDRHDEAKNIIATYHTNGDLDHPLFSGNNIISYYLPIMLSGVGITDTNTKLILNIVYSVIGWVFSTAGSRLHDIVGRRKMLITTTAGMTVCLAIVAGCSAGYTDYGNTTASTVRIVFIFVFGAVFSAGFTPMQPIYPAEVVSNKMRAKAMGTFKLTAGAAGFLNTFVGPIALSSIGYWFYVFFVAWDSFEIAFMYFFFVETKGFTLEELDEIFEAKNPRNASLQAKKRQTQIMREGAGPA</sequence>
<keyword evidence="4 11" id="KW-0812">Transmembrane</keyword>
<evidence type="ECO:0000256" key="5">
    <source>
        <dbReference type="ARBA" id="ARBA00022723"/>
    </source>
</evidence>
<feature type="domain" description="FMN hydroxy acid dehydrogenase" evidence="14">
    <location>
        <begin position="109"/>
        <end position="456"/>
    </location>
</feature>
<protein>
    <submittedName>
        <fullName evidence="15">Mitochondrial cytochrome</fullName>
    </submittedName>
</protein>
<keyword evidence="16" id="KW-1185">Reference proteome</keyword>
<dbReference type="Proteomes" id="UP000434172">
    <property type="component" value="Unassembled WGS sequence"/>
</dbReference>
<dbReference type="PROSITE" id="PS51349">
    <property type="entry name" value="FMN_HYDROXY_ACID_DH_2"/>
    <property type="match status" value="1"/>
</dbReference>
<keyword evidence="6 11" id="KW-1133">Transmembrane helix</keyword>
<feature type="transmembrane region" description="Helical" evidence="11">
    <location>
        <begin position="491"/>
        <end position="510"/>
    </location>
</feature>
<name>A0A8H3WNB7_9PEZI</name>
<evidence type="ECO:0000256" key="7">
    <source>
        <dbReference type="ARBA" id="ARBA00023002"/>
    </source>
</evidence>
<comment type="cofactor">
    <cofactor evidence="1">
        <name>FMN</name>
        <dbReference type="ChEBI" id="CHEBI:58210"/>
    </cofactor>
</comment>
<dbReference type="PROSITE" id="PS00191">
    <property type="entry name" value="CYTOCHROME_B5_1"/>
    <property type="match status" value="1"/>
</dbReference>
<dbReference type="InterPro" id="IPR013785">
    <property type="entry name" value="Aldolase_TIM"/>
</dbReference>
<dbReference type="EMBL" id="WOWK01000002">
    <property type="protein sequence ID" value="KAF0331756.1"/>
    <property type="molecule type" value="Genomic_DNA"/>
</dbReference>
<dbReference type="GO" id="GO:0016491">
    <property type="term" value="F:oxidoreductase activity"/>
    <property type="evidence" value="ECO:0007669"/>
    <property type="project" value="UniProtKB-KW"/>
</dbReference>
<dbReference type="PROSITE" id="PS50255">
    <property type="entry name" value="CYTOCHROME_B5_2"/>
    <property type="match status" value="1"/>
</dbReference>
<evidence type="ECO:0000256" key="10">
    <source>
        <dbReference type="SAM" id="MobiDB-lite"/>
    </source>
</evidence>
<feature type="compositionally biased region" description="Low complexity" evidence="10">
    <location>
        <begin position="86"/>
        <end position="102"/>
    </location>
</feature>